<proteinExistence type="predicted"/>
<dbReference type="SUPFAM" id="SSF51905">
    <property type="entry name" value="FAD/NAD(P)-binding domain"/>
    <property type="match status" value="1"/>
</dbReference>
<evidence type="ECO:0000313" key="1">
    <source>
        <dbReference type="EMBL" id="SVB05094.1"/>
    </source>
</evidence>
<dbReference type="Pfam" id="PF13450">
    <property type="entry name" value="NAD_binding_8"/>
    <property type="match status" value="1"/>
</dbReference>
<evidence type="ECO:0008006" key="2">
    <source>
        <dbReference type="Google" id="ProtNLM"/>
    </source>
</evidence>
<dbReference type="InterPro" id="IPR036188">
    <property type="entry name" value="FAD/NAD-bd_sf"/>
</dbReference>
<name>A0A382AUQ7_9ZZZZ</name>
<organism evidence="1">
    <name type="scientific">marine metagenome</name>
    <dbReference type="NCBI Taxonomy" id="408172"/>
    <lineage>
        <taxon>unclassified sequences</taxon>
        <taxon>metagenomes</taxon>
        <taxon>ecological metagenomes</taxon>
    </lineage>
</organism>
<dbReference type="EMBL" id="UINC01026868">
    <property type="protein sequence ID" value="SVB05094.1"/>
    <property type="molecule type" value="Genomic_DNA"/>
</dbReference>
<gene>
    <name evidence="1" type="ORF">METZ01_LOCUS157948</name>
</gene>
<protein>
    <recommendedName>
        <fullName evidence="2">Amine oxidase domain-containing protein</fullName>
    </recommendedName>
</protein>
<feature type="non-terminal residue" evidence="1">
    <location>
        <position position="524"/>
    </location>
</feature>
<reference evidence="1" key="1">
    <citation type="submission" date="2018-05" db="EMBL/GenBank/DDBJ databases">
        <authorList>
            <person name="Lanie J.A."/>
            <person name="Ng W.-L."/>
            <person name="Kazmierczak K.M."/>
            <person name="Andrzejewski T.M."/>
            <person name="Davidsen T.M."/>
            <person name="Wayne K.J."/>
            <person name="Tettelin H."/>
            <person name="Glass J.I."/>
            <person name="Rusch D."/>
            <person name="Podicherti R."/>
            <person name="Tsui H.-C.T."/>
            <person name="Winkler M.E."/>
        </authorList>
    </citation>
    <scope>NUCLEOTIDE SEQUENCE</scope>
</reference>
<dbReference type="AlphaFoldDB" id="A0A382AUQ7"/>
<dbReference type="Gene3D" id="3.50.50.60">
    <property type="entry name" value="FAD/NAD(P)-binding domain"/>
    <property type="match status" value="2"/>
</dbReference>
<dbReference type="PANTHER" id="PTHR10668:SF103">
    <property type="entry name" value="PYRIDINE NUCLEOTIDE-DISULFIDE OXIDOREDUCTASE DOMAIN-CONTAINING PROTEIN 2"/>
    <property type="match status" value="1"/>
</dbReference>
<sequence length="524" mass="57480">MKEKQAKYDAIIIGAGHNGLVTAGYLARQGRKVAIFEKRDVVGGCAVTESPWEGYKVSSLAYVNSLFHPQIVKDLKLKDHGYEMIPRVPSSFTPFPDGRHLLLGPDKQFNIEQISKFSKKDAEAYPRYETMLDEIAQVIEPVLLMTPPNPGKLAFGEMFQYGKFLWKNKPNLKKNWSTLTRLMAGSAIDMLDEWFESEELKVTLATDAVIGVNAGPASPGTAYVLFHHVMGECNGVRGVWGYMKGGMGGLSSSIASSCKAMGVDIFTSSGVAKINVKDGRAQGVVTEAGDDYECRILATGADCNITFTKLMDKNDLPDDFLQDVKRINYDSASVKINLALAELPNFKACPGTEISPWHHGTIHISPNMQYVIDAYADSVAGRPSRSPIIEATLPSALDPSVVPEGKHLMNCFVQYGPFDLRNGLSWDEEKGKFLNRVIEILGEYAPNLPGSVLHSQIITPVDMENEYNLTGGNLFHGRMSLDQMFHMRPVPGYANYKTPLKNMYICGSSAHPGGGVMGIPGWNA</sequence>
<dbReference type="PANTHER" id="PTHR10668">
    <property type="entry name" value="PHYTOENE DEHYDROGENASE"/>
    <property type="match status" value="1"/>
</dbReference>
<accession>A0A382AUQ7</accession>